<reference evidence="2" key="1">
    <citation type="submission" date="2025-08" db="UniProtKB">
        <authorList>
            <consortium name="Ensembl"/>
        </authorList>
    </citation>
    <scope>IDENTIFICATION</scope>
</reference>
<dbReference type="Proteomes" id="UP000694416">
    <property type="component" value="Unplaced"/>
</dbReference>
<dbReference type="PANTHER" id="PTHR37553:SF6">
    <property type="entry name" value="DUF4705 DOMAIN-CONTAINING PROTEIN"/>
    <property type="match status" value="1"/>
</dbReference>
<dbReference type="InterPro" id="IPR031572">
    <property type="entry name" value="DUF4705"/>
</dbReference>
<dbReference type="Pfam" id="PF15788">
    <property type="entry name" value="DUF4705"/>
    <property type="match status" value="3"/>
</dbReference>
<dbReference type="AlphaFoldDB" id="A0A8C9GSE4"/>
<keyword evidence="3" id="KW-1185">Reference proteome</keyword>
<reference evidence="2" key="2">
    <citation type="submission" date="2025-09" db="UniProtKB">
        <authorList>
            <consortium name="Ensembl"/>
        </authorList>
    </citation>
    <scope>IDENTIFICATION</scope>
</reference>
<evidence type="ECO:0000313" key="2">
    <source>
        <dbReference type="Ensembl" id="ENSPTEP00000008995.1"/>
    </source>
</evidence>
<proteinExistence type="predicted"/>
<accession>A0A8C9GSE4</accession>
<organism evidence="2 3">
    <name type="scientific">Piliocolobus tephrosceles</name>
    <name type="common">Ugandan red Colobus</name>
    <dbReference type="NCBI Taxonomy" id="591936"/>
    <lineage>
        <taxon>Eukaryota</taxon>
        <taxon>Metazoa</taxon>
        <taxon>Chordata</taxon>
        <taxon>Craniata</taxon>
        <taxon>Vertebrata</taxon>
        <taxon>Euteleostomi</taxon>
        <taxon>Mammalia</taxon>
        <taxon>Eutheria</taxon>
        <taxon>Euarchontoglires</taxon>
        <taxon>Primates</taxon>
        <taxon>Haplorrhini</taxon>
        <taxon>Catarrhini</taxon>
        <taxon>Cercopithecidae</taxon>
        <taxon>Colobinae</taxon>
        <taxon>Piliocolobus</taxon>
    </lineage>
</organism>
<evidence type="ECO:0000259" key="1">
    <source>
        <dbReference type="Pfam" id="PF15788"/>
    </source>
</evidence>
<evidence type="ECO:0000313" key="3">
    <source>
        <dbReference type="Proteomes" id="UP000694416"/>
    </source>
</evidence>
<name>A0A8C9GSE4_9PRIM</name>
<protein>
    <recommendedName>
        <fullName evidence="1">DUF4705 domain-containing protein</fullName>
    </recommendedName>
</protein>
<feature type="domain" description="DUF4705" evidence="1">
    <location>
        <begin position="22"/>
        <end position="56"/>
    </location>
</feature>
<feature type="domain" description="DUF4705" evidence="1">
    <location>
        <begin position="97"/>
        <end position="142"/>
    </location>
</feature>
<dbReference type="PANTHER" id="PTHR37553">
    <property type="entry name" value="DUF4705 DOMAIN-CONTAINING PROTEIN"/>
    <property type="match status" value="1"/>
</dbReference>
<feature type="domain" description="DUF4705" evidence="1">
    <location>
        <begin position="76"/>
        <end position="93"/>
    </location>
</feature>
<sequence>QLTPTTAFPGPVCPILAASLGPKAPQVGLSRPGCSLLASSLGPALLPGCVYRPNSCLTGTSLDSAPAQLLAAFVGPQLPQAKLSRPSSGLMVASPGGLAPALQWSLQAHKLSPGGSSRPSLGVPAASAGPHIVLKSASPGPRTLHAQAQSSSCFSVTIPGLALDFWRLLQAQNLTSSRPLRAQPPTSRRPVYRPRLCLTADSPTPRSQPHCGLLSPKLLPSGTIDRLCSWLPMASSSPNHPSQWPFRAQFVHFWWPLQAQKLLKLASPDLGAASWRPLQAQLFIPAVSTGPTPASQQPLWTQLLPSSWQHL</sequence>
<dbReference type="Ensembl" id="ENSPTET00000013696.1">
    <property type="protein sequence ID" value="ENSPTEP00000008995.1"/>
    <property type="gene ID" value="ENSPTEG00000010212.1"/>
</dbReference>